<feature type="compositionally biased region" description="Low complexity" evidence="2">
    <location>
        <begin position="413"/>
        <end position="425"/>
    </location>
</feature>
<gene>
    <name evidence="3" type="ORF">O4J56_03535</name>
</gene>
<evidence type="ECO:0000313" key="4">
    <source>
        <dbReference type="Proteomes" id="UP001527866"/>
    </source>
</evidence>
<evidence type="ECO:0008006" key="5">
    <source>
        <dbReference type="Google" id="ProtNLM"/>
    </source>
</evidence>
<feature type="compositionally biased region" description="Polar residues" evidence="2">
    <location>
        <begin position="599"/>
        <end position="609"/>
    </location>
</feature>
<sequence>MEAPPTSGTSGSGTTTMQHMSLDPATLIVPEAIPIPGTAPEVLADAASGTRSSGAGIESAGQDIRSVWQALASVYTAPESDQLLRAANPIADLGGEIGGMMAAAAGALQKFSEEADRLKREMLELRGTAQEFVDGLDDDWNNDTDAVDKNVNLKVQANRLVTSFQEAERECANAITGLFGGTTFVPVGENEQGEEGVIEYGVTMDAEVNQVPTYGAFAVSDTWQFLGGLTRGLSETAGPHLAMNLGMTLLASTGYYHPESGWTTDFWEAQGNRVEFAKNLAVEVGTMAGNSIGIGFQEGTLIPSRWGVDVIGMHYARQAHEFFPWTEMDDDAGHAIGVGVGNTGMAVVGAVAGRALSAGKVASVATGVGDRTLAAQGAHILGPRLQGRLKSLVPQLRDGTAPHTPDVQLRWENGSTSSSNSGPGSDQQFSAENLNTTVNDLDNKIGDSQPKGPQLQDTQPQGQGAEVPKHEGASAGATDGTPDSAAERDTTHGKASDTDQDTQAGVPKSEGATTDQQHRERAETDTDQQADAPEQQDADHRDTVSVAEAERFDRLSESYDGNLRAVFDQYDIEKKHQEIIELEQRDKVAVSANGDEIPENQQTGTSGSGDASVGDTPSGRVVGTPAGEHVSPSGGGPGGFHAGHPGAVGDGGGIRGSGDSESPLHDPGLVSITERNEASVFNTRADGGASLDKNDTTRDFQEIDNQLQQAGLNERQRGEIFKGLQVNPSNQGRQVAEIIESGRLSEADGYGKFLTKFETVAEQPFGDYAAEFRFADDLVKSGYPGKQIKFPVNSQTGMDDVDVAIKAEERADVYSYQIKAVNSEKGIKRWLPKVAGQLSGPTAEGTNKVGIFEVRQSIHDCSEARVEEMAKWAKRKNMSFRVYFTDGVMTVPPGAQIFPR</sequence>
<feature type="compositionally biased region" description="Gly residues" evidence="2">
    <location>
        <begin position="633"/>
        <end position="656"/>
    </location>
</feature>
<proteinExistence type="predicted"/>
<feature type="compositionally biased region" description="Polar residues" evidence="2">
    <location>
        <begin position="426"/>
        <end position="440"/>
    </location>
</feature>
<evidence type="ECO:0000313" key="3">
    <source>
        <dbReference type="EMBL" id="MDA2809705.1"/>
    </source>
</evidence>
<feature type="region of interest" description="Disordered" evidence="2">
    <location>
        <begin position="592"/>
        <end position="696"/>
    </location>
</feature>
<protein>
    <recommendedName>
        <fullName evidence="5">WXG100 family type VII secretion target</fullName>
    </recommendedName>
</protein>
<feature type="coiled-coil region" evidence="1">
    <location>
        <begin position="101"/>
        <end position="170"/>
    </location>
</feature>
<evidence type="ECO:0000256" key="2">
    <source>
        <dbReference type="SAM" id="MobiDB-lite"/>
    </source>
</evidence>
<dbReference type="RefSeq" id="WP_270683609.1">
    <property type="nucleotide sequence ID" value="NZ_JAQFWQ010000006.1"/>
</dbReference>
<feature type="region of interest" description="Disordered" evidence="2">
    <location>
        <begin position="397"/>
        <end position="544"/>
    </location>
</feature>
<comment type="caution">
    <text evidence="3">The sequence shown here is derived from an EMBL/GenBank/DDBJ whole genome shotgun (WGS) entry which is preliminary data.</text>
</comment>
<keyword evidence="1" id="KW-0175">Coiled coil</keyword>
<keyword evidence="4" id="KW-1185">Reference proteome</keyword>
<accession>A0ABT4TZP3</accession>
<dbReference type="Proteomes" id="UP001527866">
    <property type="component" value="Unassembled WGS sequence"/>
</dbReference>
<dbReference type="EMBL" id="JAQFWQ010000006">
    <property type="protein sequence ID" value="MDA2809705.1"/>
    <property type="molecule type" value="Genomic_DNA"/>
</dbReference>
<reference evidence="3 4" key="1">
    <citation type="submission" date="2023-01" db="EMBL/GenBank/DDBJ databases">
        <title>Draft genome sequence of Nocardiopsis sp. RSe5-2 isolated from halophytes.</title>
        <authorList>
            <person name="Duangmal K."/>
            <person name="Chantavorakit T."/>
        </authorList>
    </citation>
    <scope>NUCLEOTIDE SEQUENCE [LARGE SCALE GENOMIC DNA]</scope>
    <source>
        <strain evidence="3 4">RSe5-2</strain>
    </source>
</reference>
<organism evidence="3 4">
    <name type="scientific">Nocardiopsis endophytica</name>
    <dbReference type="NCBI Taxonomy" id="3018445"/>
    <lineage>
        <taxon>Bacteria</taxon>
        <taxon>Bacillati</taxon>
        <taxon>Actinomycetota</taxon>
        <taxon>Actinomycetes</taxon>
        <taxon>Streptosporangiales</taxon>
        <taxon>Nocardiopsidaceae</taxon>
        <taxon>Nocardiopsis</taxon>
    </lineage>
</organism>
<evidence type="ECO:0000256" key="1">
    <source>
        <dbReference type="SAM" id="Coils"/>
    </source>
</evidence>
<name>A0ABT4TZP3_9ACTN</name>
<feature type="compositionally biased region" description="Basic and acidic residues" evidence="2">
    <location>
        <begin position="485"/>
        <end position="497"/>
    </location>
</feature>